<comment type="caution">
    <text evidence="8">The sequence shown here is derived from an EMBL/GenBank/DDBJ whole genome shotgun (WGS) entry which is preliminary data.</text>
</comment>
<evidence type="ECO:0000256" key="5">
    <source>
        <dbReference type="ARBA" id="ARBA00023002"/>
    </source>
</evidence>
<gene>
    <name evidence="8" type="ORF">ATI53_10337</name>
</gene>
<name>A0A327Y0H3_9RHOB</name>
<dbReference type="PANTHER" id="PTHR11985">
    <property type="entry name" value="GLYCEROL-3-PHOSPHATE DEHYDROGENASE"/>
    <property type="match status" value="1"/>
</dbReference>
<comment type="cofactor">
    <cofactor evidence="1">
        <name>FAD</name>
        <dbReference type="ChEBI" id="CHEBI:57692"/>
    </cofactor>
</comment>
<dbReference type="Gene3D" id="3.50.50.60">
    <property type="entry name" value="FAD/NAD(P)-binding domain"/>
    <property type="match status" value="1"/>
</dbReference>
<evidence type="ECO:0000256" key="3">
    <source>
        <dbReference type="ARBA" id="ARBA00022630"/>
    </source>
</evidence>
<dbReference type="Gene3D" id="3.30.9.10">
    <property type="entry name" value="D-Amino Acid Oxidase, subunit A, domain 2"/>
    <property type="match status" value="1"/>
</dbReference>
<dbReference type="EMBL" id="QLMG01000033">
    <property type="protein sequence ID" value="RAK13861.1"/>
    <property type="molecule type" value="Genomic_DNA"/>
</dbReference>
<proteinExistence type="inferred from homology"/>
<sequence length="486" mass="51916">MKRATLEALGDDPFDVLVIGGGIYGLMAARDAAMRGLRTALVERDDFGGATSHNSLKLMHGGIRYVQHLDISRLRASARERAFWQRAAAPVCQPMDFTIPLFGHGIRGPEAFAAAAALYTLASTGLRGPLYHGARAIGAKAARRRLGAFAPEERVSGGGIWRDGQLQDVNRLHMACLRAAIDAGALAANYMEVSALGGDGDRVTGVHLRDRLTGAEGAIRAGVTLSCTGKAAAALAGPHLRDRSLFTGFLRATNLVIDRDTRTSGIGVVSRSRSDAVVERGGRMYFFTPWQGHTIIGTHESSAEGAADADIDDLLTELQFACPRLGLSRKDVVWVHQGLIPADIDDSRGAVQRQTRGSLLDHSAQGLDGLISVAGVKYTTARLIAERAVDAALRQLDRDARPCRSFETPLPVDTSPDPDPRSDEPEVLAARLRQAARGEMAVSLQDVAVRRTLWAETGLSQAPGVEDRLLRAAAIAGIPAQPPLRD</sequence>
<keyword evidence="9" id="KW-1185">Reference proteome</keyword>
<dbReference type="PRINTS" id="PR01001">
    <property type="entry name" value="FADG3PDH"/>
</dbReference>
<dbReference type="Proteomes" id="UP000249165">
    <property type="component" value="Unassembled WGS sequence"/>
</dbReference>
<reference evidence="8 9" key="1">
    <citation type="submission" date="2018-06" db="EMBL/GenBank/DDBJ databases">
        <title>Genomic Encyclopedia of Archaeal and Bacterial Type Strains, Phase II (KMG-II): from individual species to whole genera.</title>
        <authorList>
            <person name="Goeker M."/>
        </authorList>
    </citation>
    <scope>NUCLEOTIDE SEQUENCE [LARGE SCALE GENOMIC DNA]</scope>
    <source>
        <strain evidence="8 9">DSM 22011</strain>
    </source>
</reference>
<dbReference type="Pfam" id="PF01266">
    <property type="entry name" value="DAO"/>
    <property type="match status" value="1"/>
</dbReference>
<dbReference type="PANTHER" id="PTHR11985:SF15">
    <property type="entry name" value="GLYCEROL-3-PHOSPHATE DEHYDROGENASE, MITOCHONDRIAL"/>
    <property type="match status" value="1"/>
</dbReference>
<dbReference type="GO" id="GO:0004368">
    <property type="term" value="F:glycerol-3-phosphate dehydrogenase (quinone) activity"/>
    <property type="evidence" value="ECO:0007669"/>
    <property type="project" value="InterPro"/>
</dbReference>
<dbReference type="InterPro" id="IPR000447">
    <property type="entry name" value="G3P_DH_FAD-dep"/>
</dbReference>
<dbReference type="SUPFAM" id="SSF51905">
    <property type="entry name" value="FAD/NAD(P)-binding domain"/>
    <property type="match status" value="1"/>
</dbReference>
<accession>A0A327Y0H3</accession>
<dbReference type="OrthoDB" id="9766796at2"/>
<evidence type="ECO:0000256" key="4">
    <source>
        <dbReference type="ARBA" id="ARBA00022827"/>
    </source>
</evidence>
<organism evidence="8 9">
    <name type="scientific">Salipiger aestuarii</name>
    <dbReference type="NCBI Taxonomy" id="568098"/>
    <lineage>
        <taxon>Bacteria</taxon>
        <taxon>Pseudomonadati</taxon>
        <taxon>Pseudomonadota</taxon>
        <taxon>Alphaproteobacteria</taxon>
        <taxon>Rhodobacterales</taxon>
        <taxon>Roseobacteraceae</taxon>
        <taxon>Salipiger</taxon>
    </lineage>
</organism>
<comment type="similarity">
    <text evidence="2">Belongs to the FAD-dependent glycerol-3-phosphate dehydrogenase family.</text>
</comment>
<evidence type="ECO:0000313" key="8">
    <source>
        <dbReference type="EMBL" id="RAK13861.1"/>
    </source>
</evidence>
<evidence type="ECO:0000256" key="6">
    <source>
        <dbReference type="SAM" id="MobiDB-lite"/>
    </source>
</evidence>
<evidence type="ECO:0000259" key="7">
    <source>
        <dbReference type="Pfam" id="PF01266"/>
    </source>
</evidence>
<dbReference type="InterPro" id="IPR006076">
    <property type="entry name" value="FAD-dep_OxRdtase"/>
</dbReference>
<feature type="domain" description="FAD dependent oxidoreductase" evidence="7">
    <location>
        <begin position="15"/>
        <end position="378"/>
    </location>
</feature>
<keyword evidence="4" id="KW-0274">FAD</keyword>
<feature type="region of interest" description="Disordered" evidence="6">
    <location>
        <begin position="403"/>
        <end position="424"/>
    </location>
</feature>
<dbReference type="RefSeq" id="WP_111550802.1">
    <property type="nucleotide sequence ID" value="NZ_LIGK01000034.1"/>
</dbReference>
<keyword evidence="3" id="KW-0285">Flavoprotein</keyword>
<keyword evidence="5" id="KW-0560">Oxidoreductase</keyword>
<evidence type="ECO:0000256" key="2">
    <source>
        <dbReference type="ARBA" id="ARBA00007330"/>
    </source>
</evidence>
<evidence type="ECO:0000256" key="1">
    <source>
        <dbReference type="ARBA" id="ARBA00001974"/>
    </source>
</evidence>
<dbReference type="InterPro" id="IPR036188">
    <property type="entry name" value="FAD/NAD-bd_sf"/>
</dbReference>
<dbReference type="AlphaFoldDB" id="A0A327Y0H3"/>
<dbReference type="GO" id="GO:0046168">
    <property type="term" value="P:glycerol-3-phosphate catabolic process"/>
    <property type="evidence" value="ECO:0007669"/>
    <property type="project" value="TreeGrafter"/>
</dbReference>
<evidence type="ECO:0000313" key="9">
    <source>
        <dbReference type="Proteomes" id="UP000249165"/>
    </source>
</evidence>
<protein>
    <submittedName>
        <fullName evidence="8">Glycerol-3-phosphate dehydrogenase</fullName>
    </submittedName>
</protein>